<dbReference type="STRING" id="1036612.A0A1L9T114"/>
<evidence type="ECO:0008006" key="3">
    <source>
        <dbReference type="Google" id="ProtNLM"/>
    </source>
</evidence>
<protein>
    <recommendedName>
        <fullName evidence="3">GAG-pre-integrase domain-containing protein</fullName>
    </recommendedName>
</protein>
<dbReference type="VEuPathDB" id="FungiDB:ASPSYDRAFT_542002"/>
<keyword evidence="2" id="KW-1185">Reference proteome</keyword>
<dbReference type="EMBL" id="KV878598">
    <property type="protein sequence ID" value="OJJ53099.1"/>
    <property type="molecule type" value="Genomic_DNA"/>
</dbReference>
<dbReference type="Proteomes" id="UP000184356">
    <property type="component" value="Unassembled WGS sequence"/>
</dbReference>
<dbReference type="RefSeq" id="XP_040696905.1">
    <property type="nucleotide sequence ID" value="XM_040848815.1"/>
</dbReference>
<dbReference type="GeneID" id="63764888"/>
<dbReference type="AlphaFoldDB" id="A0A1L9T114"/>
<evidence type="ECO:0000313" key="1">
    <source>
        <dbReference type="EMBL" id="OJJ53099.1"/>
    </source>
</evidence>
<gene>
    <name evidence="1" type="ORF">ASPSYDRAFT_542002</name>
</gene>
<evidence type="ECO:0000313" key="2">
    <source>
        <dbReference type="Proteomes" id="UP000184356"/>
    </source>
</evidence>
<accession>A0A1L9T114</accession>
<name>A0A1L9T114_9EURO</name>
<sequence length="235" mass="26353">MIQLDSHSCHYTECCQVGAARTITGDRDIFIDYHEYGPNEKAYKHATAGGGDASMKGHGTIILRIRTIDGGCREYRTMAYFNPQLPFNLVSSTTARDEMGFYWNPKDLLLRDVNTDIAIGTTRIWQGVPVINTYQKDPNTKTLIAITPELESNDLEIIAALTQDDIYQVHRRLGHAGVPKIKGILGQRSFAGFLENILVVRWISYDISLCSSYRSCGLSLWSVLCLSSVQRSRLT</sequence>
<proteinExistence type="predicted"/>
<reference evidence="2" key="1">
    <citation type="journal article" date="2017" name="Genome Biol.">
        <title>Comparative genomics reveals high biological diversity and specific adaptations in the industrially and medically important fungal genus Aspergillus.</title>
        <authorList>
            <person name="de Vries R.P."/>
            <person name="Riley R."/>
            <person name="Wiebenga A."/>
            <person name="Aguilar-Osorio G."/>
            <person name="Amillis S."/>
            <person name="Uchima C.A."/>
            <person name="Anderluh G."/>
            <person name="Asadollahi M."/>
            <person name="Askin M."/>
            <person name="Barry K."/>
            <person name="Battaglia E."/>
            <person name="Bayram O."/>
            <person name="Benocci T."/>
            <person name="Braus-Stromeyer S.A."/>
            <person name="Caldana C."/>
            <person name="Canovas D."/>
            <person name="Cerqueira G.C."/>
            <person name="Chen F."/>
            <person name="Chen W."/>
            <person name="Choi C."/>
            <person name="Clum A."/>
            <person name="Dos Santos R.A."/>
            <person name="Damasio A.R."/>
            <person name="Diallinas G."/>
            <person name="Emri T."/>
            <person name="Fekete E."/>
            <person name="Flipphi M."/>
            <person name="Freyberg S."/>
            <person name="Gallo A."/>
            <person name="Gournas C."/>
            <person name="Habgood R."/>
            <person name="Hainaut M."/>
            <person name="Harispe M.L."/>
            <person name="Henrissat B."/>
            <person name="Hilden K.S."/>
            <person name="Hope R."/>
            <person name="Hossain A."/>
            <person name="Karabika E."/>
            <person name="Karaffa L."/>
            <person name="Karanyi Z."/>
            <person name="Krasevec N."/>
            <person name="Kuo A."/>
            <person name="Kusch H."/>
            <person name="LaButti K."/>
            <person name="Lagendijk E.L."/>
            <person name="Lapidus A."/>
            <person name="Levasseur A."/>
            <person name="Lindquist E."/>
            <person name="Lipzen A."/>
            <person name="Logrieco A.F."/>
            <person name="MacCabe A."/>
            <person name="Maekelae M.R."/>
            <person name="Malavazi I."/>
            <person name="Melin P."/>
            <person name="Meyer V."/>
            <person name="Mielnichuk N."/>
            <person name="Miskei M."/>
            <person name="Molnar A.P."/>
            <person name="Mule G."/>
            <person name="Ngan C.Y."/>
            <person name="Orejas M."/>
            <person name="Orosz E."/>
            <person name="Ouedraogo J.P."/>
            <person name="Overkamp K.M."/>
            <person name="Park H.-S."/>
            <person name="Perrone G."/>
            <person name="Piumi F."/>
            <person name="Punt P.J."/>
            <person name="Ram A.F."/>
            <person name="Ramon A."/>
            <person name="Rauscher S."/>
            <person name="Record E."/>
            <person name="Riano-Pachon D.M."/>
            <person name="Robert V."/>
            <person name="Roehrig J."/>
            <person name="Ruller R."/>
            <person name="Salamov A."/>
            <person name="Salih N.S."/>
            <person name="Samson R.A."/>
            <person name="Sandor E."/>
            <person name="Sanguinetti M."/>
            <person name="Schuetze T."/>
            <person name="Sepcic K."/>
            <person name="Shelest E."/>
            <person name="Sherlock G."/>
            <person name="Sophianopoulou V."/>
            <person name="Squina F.M."/>
            <person name="Sun H."/>
            <person name="Susca A."/>
            <person name="Todd R.B."/>
            <person name="Tsang A."/>
            <person name="Unkles S.E."/>
            <person name="van de Wiele N."/>
            <person name="van Rossen-Uffink D."/>
            <person name="Oliveira J.V."/>
            <person name="Vesth T.C."/>
            <person name="Visser J."/>
            <person name="Yu J.-H."/>
            <person name="Zhou M."/>
            <person name="Andersen M.R."/>
            <person name="Archer D.B."/>
            <person name="Baker S.E."/>
            <person name="Benoit I."/>
            <person name="Brakhage A.A."/>
            <person name="Braus G.H."/>
            <person name="Fischer R."/>
            <person name="Frisvad J.C."/>
            <person name="Goldman G.H."/>
            <person name="Houbraken J."/>
            <person name="Oakley B."/>
            <person name="Pocsi I."/>
            <person name="Scazzocchio C."/>
            <person name="Seiboth B."/>
            <person name="vanKuyk P.A."/>
            <person name="Wortman J."/>
            <person name="Dyer P.S."/>
            <person name="Grigoriev I.V."/>
        </authorList>
    </citation>
    <scope>NUCLEOTIDE SEQUENCE [LARGE SCALE GENOMIC DNA]</scope>
    <source>
        <strain evidence="2">CBS 593.65</strain>
    </source>
</reference>
<organism evidence="1 2">
    <name type="scientific">Aspergillus sydowii CBS 593.65</name>
    <dbReference type="NCBI Taxonomy" id="1036612"/>
    <lineage>
        <taxon>Eukaryota</taxon>
        <taxon>Fungi</taxon>
        <taxon>Dikarya</taxon>
        <taxon>Ascomycota</taxon>
        <taxon>Pezizomycotina</taxon>
        <taxon>Eurotiomycetes</taxon>
        <taxon>Eurotiomycetidae</taxon>
        <taxon>Eurotiales</taxon>
        <taxon>Aspergillaceae</taxon>
        <taxon>Aspergillus</taxon>
        <taxon>Aspergillus subgen. Nidulantes</taxon>
    </lineage>
</organism>